<gene>
    <name evidence="2" type="ORF">JIN82_16465</name>
</gene>
<dbReference type="Pfam" id="PF09386">
    <property type="entry name" value="ParD"/>
    <property type="match status" value="1"/>
</dbReference>
<evidence type="ECO:0000313" key="3">
    <source>
        <dbReference type="Proteomes" id="UP000624703"/>
    </source>
</evidence>
<dbReference type="RefSeq" id="WP_200312768.1">
    <property type="nucleotide sequence ID" value="NZ_JAENIM010000047.1"/>
</dbReference>
<evidence type="ECO:0000256" key="1">
    <source>
        <dbReference type="ARBA" id="ARBA00022649"/>
    </source>
</evidence>
<dbReference type="GO" id="GO:0006355">
    <property type="term" value="P:regulation of DNA-templated transcription"/>
    <property type="evidence" value="ECO:0007669"/>
    <property type="project" value="InterPro"/>
</dbReference>
<name>A0A8J7MF08_9BACT</name>
<dbReference type="EMBL" id="JAENIM010000047">
    <property type="protein sequence ID" value="MBK1792759.1"/>
    <property type="molecule type" value="Genomic_DNA"/>
</dbReference>
<reference evidence="2" key="1">
    <citation type="submission" date="2021-01" db="EMBL/GenBank/DDBJ databases">
        <title>Modified the classification status of verrucomicrobia.</title>
        <authorList>
            <person name="Feng X."/>
        </authorList>
    </citation>
    <scope>NUCLEOTIDE SEQUENCE</scope>
    <source>
        <strain evidence="2">_KCTC 22039</strain>
    </source>
</reference>
<dbReference type="InterPro" id="IPR010985">
    <property type="entry name" value="Ribbon_hlx_hlx"/>
</dbReference>
<dbReference type="InterPro" id="IPR022789">
    <property type="entry name" value="ParD"/>
</dbReference>
<dbReference type="InterPro" id="IPR038296">
    <property type="entry name" value="ParD_sf"/>
</dbReference>
<organism evidence="2 3">
    <name type="scientific">Persicirhabdus sediminis</name>
    <dbReference type="NCBI Taxonomy" id="454144"/>
    <lineage>
        <taxon>Bacteria</taxon>
        <taxon>Pseudomonadati</taxon>
        <taxon>Verrucomicrobiota</taxon>
        <taxon>Verrucomicrobiia</taxon>
        <taxon>Verrucomicrobiales</taxon>
        <taxon>Verrucomicrobiaceae</taxon>
        <taxon>Persicirhabdus</taxon>
    </lineage>
</organism>
<sequence>MSRLSIEIDAEQHRQIKTLATFAGMTMKDFILSRTLAPSSGVDTTEELLSHPENKQRLLESVSASPDEHVVFESLDDLKDALGV</sequence>
<dbReference type="SUPFAM" id="SSF47598">
    <property type="entry name" value="Ribbon-helix-helix"/>
    <property type="match status" value="1"/>
</dbReference>
<proteinExistence type="predicted"/>
<comment type="caution">
    <text evidence="2">The sequence shown here is derived from an EMBL/GenBank/DDBJ whole genome shotgun (WGS) entry which is preliminary data.</text>
</comment>
<evidence type="ECO:0000313" key="2">
    <source>
        <dbReference type="EMBL" id="MBK1792759.1"/>
    </source>
</evidence>
<keyword evidence="3" id="KW-1185">Reference proteome</keyword>
<keyword evidence="1" id="KW-1277">Toxin-antitoxin system</keyword>
<dbReference type="Gene3D" id="6.10.180.10">
    <property type="entry name" value="Antitoxin ParD"/>
    <property type="match status" value="1"/>
</dbReference>
<dbReference type="AlphaFoldDB" id="A0A8J7MF08"/>
<accession>A0A8J7MF08</accession>
<protein>
    <submittedName>
        <fullName evidence="2">Uncharacterized protein</fullName>
    </submittedName>
</protein>
<dbReference type="Proteomes" id="UP000624703">
    <property type="component" value="Unassembled WGS sequence"/>
</dbReference>